<dbReference type="Proteomes" id="UP000320338">
    <property type="component" value="Unassembled WGS sequence"/>
</dbReference>
<evidence type="ECO:0000259" key="4">
    <source>
        <dbReference type="PROSITE" id="PS51387"/>
    </source>
</evidence>
<protein>
    <submittedName>
        <fullName evidence="5">Carbon monoxide dehydrogenase medium subunit</fullName>
    </submittedName>
</protein>
<sequence>MQVPAHFEYQRATSVEDAIALLERYGPESRIVAGGHSLIPMMKLRLAQPELLVDINGLADLGGISLAGDVLRIGAMVRHAELLASVTAGTHFPLLHDAERVIADPVVRNRGTVGGSVCQADPSEDLSAAFTALRATAVIEGSAGVRRVPMREFFHGPYQTAVGPAEVLVELQIPLSNSATLAGSSSAYLKVDRRAGDWAVAAAAAVLRIDRDSVVTEVGIGLTAVGARQFAAVEAEDFLRGRQLTGEHIAEAGDIAAQHCSPVADQRGPVDYKRHLAGELARRALHAAAARADLAIIGRL</sequence>
<keyword evidence="3" id="KW-0560">Oxidoreductase</keyword>
<dbReference type="Pfam" id="PF00941">
    <property type="entry name" value="FAD_binding_5"/>
    <property type="match status" value="1"/>
</dbReference>
<gene>
    <name evidence="5" type="ORF">PHY01_48900</name>
</gene>
<reference evidence="5 6" key="1">
    <citation type="submission" date="2019-06" db="EMBL/GenBank/DDBJ databases">
        <title>Whole genome shotgun sequence of Pseudonocardia hydrocarbonoxydans NBRC 14498.</title>
        <authorList>
            <person name="Hosoyama A."/>
            <person name="Uohara A."/>
            <person name="Ohji S."/>
            <person name="Ichikawa N."/>
        </authorList>
    </citation>
    <scope>NUCLEOTIDE SEQUENCE [LARGE SCALE GENOMIC DNA]</scope>
    <source>
        <strain evidence="5 6">NBRC 14498</strain>
    </source>
</reference>
<dbReference type="Pfam" id="PF03450">
    <property type="entry name" value="CO_deh_flav_C"/>
    <property type="match status" value="1"/>
</dbReference>
<dbReference type="PROSITE" id="PS51387">
    <property type="entry name" value="FAD_PCMH"/>
    <property type="match status" value="1"/>
</dbReference>
<proteinExistence type="predicted"/>
<dbReference type="SUPFAM" id="SSF56176">
    <property type="entry name" value="FAD-binding/transporter-associated domain-like"/>
    <property type="match status" value="1"/>
</dbReference>
<evidence type="ECO:0000313" key="5">
    <source>
        <dbReference type="EMBL" id="GEC22607.1"/>
    </source>
</evidence>
<evidence type="ECO:0000256" key="3">
    <source>
        <dbReference type="ARBA" id="ARBA00023002"/>
    </source>
</evidence>
<feature type="domain" description="FAD-binding PCMH-type" evidence="4">
    <location>
        <begin position="2"/>
        <end position="178"/>
    </location>
</feature>
<dbReference type="PANTHER" id="PTHR42659">
    <property type="entry name" value="XANTHINE DEHYDROGENASE SUBUNIT C-RELATED"/>
    <property type="match status" value="1"/>
</dbReference>
<dbReference type="InterPro" id="IPR036683">
    <property type="entry name" value="CO_DH_flav_C_dom_sf"/>
</dbReference>
<keyword evidence="2" id="KW-0274">FAD</keyword>
<dbReference type="Gene3D" id="3.30.43.10">
    <property type="entry name" value="Uridine Diphospho-n-acetylenolpyruvylglucosamine Reductase, domain 2"/>
    <property type="match status" value="1"/>
</dbReference>
<keyword evidence="1" id="KW-0285">Flavoprotein</keyword>
<accession>A0A4Y3WUP0</accession>
<dbReference type="AlphaFoldDB" id="A0A4Y3WUP0"/>
<evidence type="ECO:0000313" key="6">
    <source>
        <dbReference type="Proteomes" id="UP000320338"/>
    </source>
</evidence>
<evidence type="ECO:0000256" key="1">
    <source>
        <dbReference type="ARBA" id="ARBA00022630"/>
    </source>
</evidence>
<dbReference type="InterPro" id="IPR005107">
    <property type="entry name" value="CO_DH_flav_C"/>
</dbReference>
<organism evidence="5 6">
    <name type="scientific">Pseudonocardia hydrocarbonoxydans</name>
    <dbReference type="NCBI Taxonomy" id="76726"/>
    <lineage>
        <taxon>Bacteria</taxon>
        <taxon>Bacillati</taxon>
        <taxon>Actinomycetota</taxon>
        <taxon>Actinomycetes</taxon>
        <taxon>Pseudonocardiales</taxon>
        <taxon>Pseudonocardiaceae</taxon>
        <taxon>Pseudonocardia</taxon>
    </lineage>
</organism>
<dbReference type="InterPro" id="IPR051312">
    <property type="entry name" value="Diverse_Substr_Oxidored"/>
</dbReference>
<dbReference type="Gene3D" id="3.30.465.10">
    <property type="match status" value="1"/>
</dbReference>
<dbReference type="InterPro" id="IPR002346">
    <property type="entry name" value="Mopterin_DH_FAD-bd"/>
</dbReference>
<comment type="caution">
    <text evidence="5">The sequence shown here is derived from an EMBL/GenBank/DDBJ whole genome shotgun (WGS) entry which is preliminary data.</text>
</comment>
<dbReference type="PANTHER" id="PTHR42659:SF2">
    <property type="entry name" value="XANTHINE DEHYDROGENASE SUBUNIT C-RELATED"/>
    <property type="match status" value="1"/>
</dbReference>
<evidence type="ECO:0000256" key="2">
    <source>
        <dbReference type="ARBA" id="ARBA00022827"/>
    </source>
</evidence>
<dbReference type="SUPFAM" id="SSF55447">
    <property type="entry name" value="CO dehydrogenase flavoprotein C-terminal domain-like"/>
    <property type="match status" value="1"/>
</dbReference>
<dbReference type="EMBL" id="BJNG01000049">
    <property type="protein sequence ID" value="GEC22607.1"/>
    <property type="molecule type" value="Genomic_DNA"/>
</dbReference>
<name>A0A4Y3WUP0_9PSEU</name>
<dbReference type="InterPro" id="IPR016167">
    <property type="entry name" value="FAD-bd_PCMH_sub1"/>
</dbReference>
<dbReference type="OrthoDB" id="9793944at2"/>
<dbReference type="SMART" id="SM01092">
    <property type="entry name" value="CO_deh_flav_C"/>
    <property type="match status" value="1"/>
</dbReference>
<dbReference type="Gene3D" id="3.30.390.50">
    <property type="entry name" value="CO dehydrogenase flavoprotein, C-terminal domain"/>
    <property type="match status" value="1"/>
</dbReference>
<dbReference type="InterPro" id="IPR016169">
    <property type="entry name" value="FAD-bd_PCMH_sub2"/>
</dbReference>
<dbReference type="GO" id="GO:0071949">
    <property type="term" value="F:FAD binding"/>
    <property type="evidence" value="ECO:0007669"/>
    <property type="project" value="InterPro"/>
</dbReference>
<dbReference type="InterPro" id="IPR016166">
    <property type="entry name" value="FAD-bd_PCMH"/>
</dbReference>
<dbReference type="InterPro" id="IPR036318">
    <property type="entry name" value="FAD-bd_PCMH-like_sf"/>
</dbReference>
<dbReference type="GO" id="GO:0016491">
    <property type="term" value="F:oxidoreductase activity"/>
    <property type="evidence" value="ECO:0007669"/>
    <property type="project" value="UniProtKB-KW"/>
</dbReference>
<keyword evidence="6" id="KW-1185">Reference proteome</keyword>